<dbReference type="RefSeq" id="WP_279991384.1">
    <property type="nucleotide sequence ID" value="NZ_JAOBZK010000022.1"/>
</dbReference>
<name>A0ABD4YW30_9BURK</name>
<keyword evidence="1" id="KW-0472">Membrane</keyword>
<accession>A0ABD4YW30</accession>
<evidence type="ECO:0000256" key="1">
    <source>
        <dbReference type="SAM" id="Phobius"/>
    </source>
</evidence>
<dbReference type="EMBL" id="JAOBZK010000022">
    <property type="protein sequence ID" value="MDH1179683.1"/>
    <property type="molecule type" value="Genomic_DNA"/>
</dbReference>
<gene>
    <name evidence="2" type="ORF">N5C72_16505</name>
</gene>
<evidence type="ECO:0000313" key="3">
    <source>
        <dbReference type="Proteomes" id="UP001158644"/>
    </source>
</evidence>
<dbReference type="Gene3D" id="1.25.40.10">
    <property type="entry name" value="Tetratricopeptide repeat domain"/>
    <property type="match status" value="1"/>
</dbReference>
<sequence length="121" mass="13535">MTAKRIVTWTFFFALFVVLVALFWRQIFDQTPPSMRELGGTIEGGNAHIYGESPRQDGMADRAMLAAAQRGDPGAQYLQGLVMEHFDMNEALRWYEAAAAQGYEMAAQRLAQLREAPPAPQ</sequence>
<reference evidence="2 3" key="1">
    <citation type="submission" date="2022-09" db="EMBL/GenBank/DDBJ databases">
        <title>Intensive care unit water sources are persistently colonized with multi-drug resistant bacteria and are the site of extensive horizontal gene transfer of antibiotic resistance genes.</title>
        <authorList>
            <person name="Diorio-Toth L."/>
        </authorList>
    </citation>
    <scope>NUCLEOTIDE SEQUENCE [LARGE SCALE GENOMIC DNA]</scope>
    <source>
        <strain evidence="2 3">GD03967</strain>
    </source>
</reference>
<dbReference type="SUPFAM" id="SSF81901">
    <property type="entry name" value="HCP-like"/>
    <property type="match status" value="1"/>
</dbReference>
<evidence type="ECO:0000313" key="2">
    <source>
        <dbReference type="EMBL" id="MDH1179683.1"/>
    </source>
</evidence>
<comment type="caution">
    <text evidence="2">The sequence shown here is derived from an EMBL/GenBank/DDBJ whole genome shotgun (WGS) entry which is preliminary data.</text>
</comment>
<protein>
    <submittedName>
        <fullName evidence="2">Sel1 repeat family protein</fullName>
    </submittedName>
</protein>
<proteinExistence type="predicted"/>
<dbReference type="InterPro" id="IPR011990">
    <property type="entry name" value="TPR-like_helical_dom_sf"/>
</dbReference>
<organism evidence="2 3">
    <name type="scientific">Achromobacter mucicolens</name>
    <dbReference type="NCBI Taxonomy" id="1389922"/>
    <lineage>
        <taxon>Bacteria</taxon>
        <taxon>Pseudomonadati</taxon>
        <taxon>Pseudomonadota</taxon>
        <taxon>Betaproteobacteria</taxon>
        <taxon>Burkholderiales</taxon>
        <taxon>Alcaligenaceae</taxon>
        <taxon>Achromobacter</taxon>
    </lineage>
</organism>
<feature type="transmembrane region" description="Helical" evidence="1">
    <location>
        <begin position="6"/>
        <end position="24"/>
    </location>
</feature>
<dbReference type="Proteomes" id="UP001158644">
    <property type="component" value="Unassembled WGS sequence"/>
</dbReference>
<keyword evidence="1" id="KW-0812">Transmembrane</keyword>
<keyword evidence="1" id="KW-1133">Transmembrane helix</keyword>
<dbReference type="AlphaFoldDB" id="A0ABD4YW30"/>